<evidence type="ECO:0008006" key="3">
    <source>
        <dbReference type="Google" id="ProtNLM"/>
    </source>
</evidence>
<dbReference type="SUPFAM" id="SSF53098">
    <property type="entry name" value="Ribonuclease H-like"/>
    <property type="match status" value="1"/>
</dbReference>
<evidence type="ECO:0000313" key="1">
    <source>
        <dbReference type="EMBL" id="CAF1039554.1"/>
    </source>
</evidence>
<proteinExistence type="predicted"/>
<sequence length="479" mass="55304">MNAVLRTALIIEAINQNHFYSLSFDASNKGHKKMFPFIINYFTMERGIVRSVIEVIEHPHETANHVVASLREVLNMNNIDIKKMTSIGADNTNVNYGQYHSVFSLLKSDFPNLIKGFCNLNQIKFHQIEKCIDFLGMDIDRDKLFDEMNILQSKFKELNSYREPLSRLISQYINNDARHVYEEFNNDICNESHDEDNLIYKPTTENHEREMEFRADQFWAFLLAKSKPMCIEMHKIISYVYSIPCSDAFVEGVFSHMKSAWTVRWNSSFKMLERLLSLCSLADEIFAKRDYKGLTSTQEGKLRSLIFTYDDWELLSALRDCLEPFDKATTALSGDYPTQSMSYFIIQSLHENFQHSFNPTYYHAVINNSLYFQSKYYLDEFLPSAQKIGMNIATFLDPVFHGDLIAYKEDYEMAKRVVMDSMQQTDPLAPDATAVLSYDESRNSPSTANTAPIMLFKSNFMNITGKTASAPTINSTPNC</sequence>
<evidence type="ECO:0000313" key="2">
    <source>
        <dbReference type="Proteomes" id="UP000663855"/>
    </source>
</evidence>
<organism evidence="1 2">
    <name type="scientific">Rotaria magnacalcarata</name>
    <dbReference type="NCBI Taxonomy" id="392030"/>
    <lineage>
        <taxon>Eukaryota</taxon>
        <taxon>Metazoa</taxon>
        <taxon>Spiralia</taxon>
        <taxon>Gnathifera</taxon>
        <taxon>Rotifera</taxon>
        <taxon>Eurotatoria</taxon>
        <taxon>Bdelloidea</taxon>
        <taxon>Philodinida</taxon>
        <taxon>Philodinidae</taxon>
        <taxon>Rotaria</taxon>
    </lineage>
</organism>
<reference evidence="1" key="1">
    <citation type="submission" date="2021-02" db="EMBL/GenBank/DDBJ databases">
        <authorList>
            <person name="Nowell W R."/>
        </authorList>
    </citation>
    <scope>NUCLEOTIDE SEQUENCE</scope>
</reference>
<dbReference type="PANTHER" id="PTHR37162:SF1">
    <property type="entry name" value="BED-TYPE DOMAIN-CONTAINING PROTEIN"/>
    <property type="match status" value="1"/>
</dbReference>
<dbReference type="PANTHER" id="PTHR37162">
    <property type="entry name" value="HAT FAMILY DIMERISATION DOMAINCONTAINING PROTEIN-RELATED"/>
    <property type="match status" value="1"/>
</dbReference>
<gene>
    <name evidence="1" type="ORF">CJN711_LOCUS4208</name>
</gene>
<protein>
    <recommendedName>
        <fullName evidence="3">HAT C-terminal dimerisation domain-containing protein</fullName>
    </recommendedName>
</protein>
<accession>A0A814JSD4</accession>
<dbReference type="InterPro" id="IPR012337">
    <property type="entry name" value="RNaseH-like_sf"/>
</dbReference>
<comment type="caution">
    <text evidence="1">The sequence shown here is derived from an EMBL/GenBank/DDBJ whole genome shotgun (WGS) entry which is preliminary data.</text>
</comment>
<dbReference type="AlphaFoldDB" id="A0A814JSD4"/>
<dbReference type="EMBL" id="CAJNOV010000813">
    <property type="protein sequence ID" value="CAF1039554.1"/>
    <property type="molecule type" value="Genomic_DNA"/>
</dbReference>
<dbReference type="Proteomes" id="UP000663855">
    <property type="component" value="Unassembled WGS sequence"/>
</dbReference>
<name>A0A814JSD4_9BILA</name>